<organism evidence="1 2">
    <name type="scientific">Acanthaster planci</name>
    <name type="common">Crown-of-thorns starfish</name>
    <dbReference type="NCBI Taxonomy" id="133434"/>
    <lineage>
        <taxon>Eukaryota</taxon>
        <taxon>Metazoa</taxon>
        <taxon>Echinodermata</taxon>
        <taxon>Eleutherozoa</taxon>
        <taxon>Asterozoa</taxon>
        <taxon>Asteroidea</taxon>
        <taxon>Valvatacea</taxon>
        <taxon>Valvatida</taxon>
        <taxon>Acanthasteridae</taxon>
        <taxon>Acanthaster</taxon>
    </lineage>
</organism>
<dbReference type="InterPro" id="IPR011042">
    <property type="entry name" value="6-blade_b-propeller_TolB-like"/>
</dbReference>
<dbReference type="OrthoDB" id="10020332at2759"/>
<dbReference type="GO" id="GO:0061630">
    <property type="term" value="F:ubiquitin protein ligase activity"/>
    <property type="evidence" value="ECO:0007669"/>
    <property type="project" value="TreeGrafter"/>
</dbReference>
<dbReference type="PANTHER" id="PTHR24104:SF25">
    <property type="entry name" value="PROTEIN LIN-41"/>
    <property type="match status" value="1"/>
</dbReference>
<reference evidence="2" key="1">
    <citation type="submission" date="2025-08" db="UniProtKB">
        <authorList>
            <consortium name="RefSeq"/>
        </authorList>
    </citation>
    <scope>IDENTIFICATION</scope>
</reference>
<gene>
    <name evidence="2" type="primary">LOC110985174</name>
</gene>
<dbReference type="GO" id="GO:0008270">
    <property type="term" value="F:zinc ion binding"/>
    <property type="evidence" value="ECO:0007669"/>
    <property type="project" value="UniProtKB-KW"/>
</dbReference>
<evidence type="ECO:0000313" key="1">
    <source>
        <dbReference type="Proteomes" id="UP000694845"/>
    </source>
</evidence>
<keyword evidence="1" id="KW-1185">Reference proteome</keyword>
<dbReference type="KEGG" id="aplc:110985174"/>
<accession>A0A8B7ZA62</accession>
<dbReference type="PANTHER" id="PTHR24104">
    <property type="entry name" value="E3 UBIQUITIN-PROTEIN LIGASE NHLRC1-RELATED"/>
    <property type="match status" value="1"/>
</dbReference>
<proteinExistence type="predicted"/>
<dbReference type="Proteomes" id="UP000694845">
    <property type="component" value="Unplaced"/>
</dbReference>
<dbReference type="InterPro" id="IPR050952">
    <property type="entry name" value="TRIM-NHL_E3_ligases"/>
</dbReference>
<evidence type="ECO:0000313" key="2">
    <source>
        <dbReference type="RefSeq" id="XP_022101705.1"/>
    </source>
</evidence>
<protein>
    <submittedName>
        <fullName evidence="2">Uncharacterized protein LOC110985174</fullName>
    </submittedName>
</protein>
<dbReference type="AlphaFoldDB" id="A0A8B7ZA62"/>
<dbReference type="SUPFAM" id="SSF75011">
    <property type="entry name" value="3-carboxy-cis,cis-mucoante lactonizing enzyme"/>
    <property type="match status" value="1"/>
</dbReference>
<name>A0A8B7ZA62_ACAPL</name>
<dbReference type="Gene3D" id="2.120.10.30">
    <property type="entry name" value="TolB, C-terminal domain"/>
    <property type="match status" value="2"/>
</dbReference>
<dbReference type="GO" id="GO:0043161">
    <property type="term" value="P:proteasome-mediated ubiquitin-dependent protein catabolic process"/>
    <property type="evidence" value="ECO:0007669"/>
    <property type="project" value="TreeGrafter"/>
</dbReference>
<dbReference type="RefSeq" id="XP_022101705.1">
    <property type="nucleotide sequence ID" value="XM_022246013.1"/>
</dbReference>
<dbReference type="GO" id="GO:0000209">
    <property type="term" value="P:protein polyubiquitination"/>
    <property type="evidence" value="ECO:0007669"/>
    <property type="project" value="TreeGrafter"/>
</dbReference>
<sequence length="351" mass="38814">MYDEHQEKVSKLLQGKQHSLEVAKDVTSTASDNDFLSLYPVISKDLKSLKSRNPPKVDVFLSYLSFTPGQWTDINLGELEEKGRKWEMCCEVGKTGDSPGNFQLAISVAVAPSGEVAVADCLDNQVVLCSSEGQPKAKIPLHSRPYRITAVHSHDNQLVVVDDTKYVKVFNKKNKLAFQFPTVPQSAVDKTRMNLRGVAVRKDGTILVGDVNRMVWTEHSPTDGALLRTIPVQTPPWFLAVDDHNDRVVVSGGGSQKVDIATNYGITLATIRPTIKGQQVQLCHGVCCNNSGFCIVVRNGPNTGHVHHYDLDGNFLIWWAQGLSNPYGITFTPYGKFLVADSYSVKMYHKV</sequence>
<dbReference type="GeneID" id="110985174"/>